<dbReference type="PROSITE" id="PS50104">
    <property type="entry name" value="TIR"/>
    <property type="match status" value="1"/>
</dbReference>
<evidence type="ECO:0000259" key="13">
    <source>
        <dbReference type="PROSITE" id="PS50811"/>
    </source>
</evidence>
<dbReference type="GO" id="GO:0005634">
    <property type="term" value="C:nucleus"/>
    <property type="evidence" value="ECO:0007669"/>
    <property type="project" value="UniProtKB-SubCell"/>
</dbReference>
<feature type="region of interest" description="Disordered" evidence="11">
    <location>
        <begin position="1041"/>
        <end position="1065"/>
    </location>
</feature>
<name>A0A8S2B6N4_ARAAE</name>
<dbReference type="SUPFAM" id="SSF46785">
    <property type="entry name" value="Winged helix' DNA-binding domain"/>
    <property type="match status" value="1"/>
</dbReference>
<sequence length="1065" mass="121672">MTNCEKAEELVCISCVDEVRYSFVSHLSEALRRKGINNVVIEVEGDDLLSKESEAKIEKARVSVMILSRICEPTRACHKFEKVRECQRNKNQVVVPVLYGESPSLRDWISVLDLKDLSAIHHSRKECSDSKLVQEIVRDVYEKLFYKGRIGIYSKLLEIENMVNKQPIGIRWVGIWGMPGIGKTTLAKAVFDQMSSAFDASCFIEDYDKAIHEKGLYCLLEEQFFKENPGNDATIMKLSSLRDRLNSKRVLVVLDDDMGEQNLHELSVKVINYAYGNPLAISVYGRELKGKKKLSEMETAFLKLKRRPPFKIFDAFKSSYDSLCDNEKNIFLDIACFFQGENVNYVIQLLEGCGFFPHVEIDVLVEKCLVTISENRVWSHNLTKDVGREIINGETVQIERRRRLWEPWSIKYLLEYNEHKANGEPKTTFKRAQGSEEIEGMFLDTSNLRFDVQPSAFKNMLNLRLLKIYCSNPEVHPVINFPKGFLHSLPNELRLLHWENYPLQSLPQSFDPRHLVEINMPYSQLQKLWGGTKNLEMLRTIRLCHSQHLVDIDDLLKAQNLEGFPRFLKELYLNGTAIREVPQLPQSLELLNAQLETIQGFPRNLKELYFAGTTLREVPQLPLSLELLNAHGSDSKKLPMHYTFSNFFDLSPQVVNDFLVKALTYVKHIPREYTQELNNAPTFSFSSPSHKNQNATFGLQPGSSVMTRLNTSWRNTLVGFGMLVEVAFSEDYCDATGFGISCVCRWSNKEGRSCRIERNFHCWAPAKVVSKVRKDHTFVFCDVNVFPSTGEGNDPDIWAGLVVFEFFPINQQTKCLDDRFTVTRCGVRVINVATGNTSLENISLVLSLDPIEVSGYEAVKESSMTENLSDLPKKKKSKAKKVVCIPATDEADLWTWRKYGQKYILGSNFPRSYYRCTYRFTQGCLATKQVQRSDTNSNMFAITYISEHNHPRPTKRKVLDGSTRSTSSSNCSAITTFASSKVPQNKDKPNKLHLPSSSTPLGSAAVVFNEKDMEECQDNMELDNDVENTRTLALFPEFQLQPEEEDPWSFPSHSSGIYDLSPPQQ</sequence>
<dbReference type="GO" id="GO:0006952">
    <property type="term" value="P:defense response"/>
    <property type="evidence" value="ECO:0007669"/>
    <property type="project" value="UniProtKB-KW"/>
</dbReference>
<keyword evidence="7" id="KW-0805">Transcription regulation</keyword>
<evidence type="ECO:0000313" key="15">
    <source>
        <dbReference type="Proteomes" id="UP000682877"/>
    </source>
</evidence>
<keyword evidence="9" id="KW-0804">Transcription</keyword>
<evidence type="ECO:0000256" key="9">
    <source>
        <dbReference type="ARBA" id="ARBA00023163"/>
    </source>
</evidence>
<dbReference type="SMART" id="SM00774">
    <property type="entry name" value="WRKY"/>
    <property type="match status" value="1"/>
</dbReference>
<feature type="domain" description="WRKY" evidence="13">
    <location>
        <begin position="892"/>
        <end position="953"/>
    </location>
</feature>
<dbReference type="InterPro" id="IPR002182">
    <property type="entry name" value="NB-ARC"/>
</dbReference>
<dbReference type="SUPFAM" id="SSF52200">
    <property type="entry name" value="Toll/Interleukin receptor TIR domain"/>
    <property type="match status" value="1"/>
</dbReference>
<dbReference type="SUPFAM" id="SSF52540">
    <property type="entry name" value="P-loop containing nucleoside triphosphate hydrolases"/>
    <property type="match status" value="1"/>
</dbReference>
<dbReference type="InterPro" id="IPR035897">
    <property type="entry name" value="Toll_tir_struct_dom_sf"/>
</dbReference>
<dbReference type="InterPro" id="IPR044974">
    <property type="entry name" value="Disease_R_plants"/>
</dbReference>
<dbReference type="InterPro" id="IPR003657">
    <property type="entry name" value="WRKY_dom"/>
</dbReference>
<dbReference type="SUPFAM" id="SSF118290">
    <property type="entry name" value="WRKY DNA-binding domain"/>
    <property type="match status" value="1"/>
</dbReference>
<keyword evidence="2" id="KW-0433">Leucine-rich repeat</keyword>
<dbReference type="GO" id="GO:0003700">
    <property type="term" value="F:DNA-binding transcription factor activity"/>
    <property type="evidence" value="ECO:0007669"/>
    <property type="project" value="InterPro"/>
</dbReference>
<evidence type="ECO:0000256" key="1">
    <source>
        <dbReference type="ARBA" id="ARBA00004123"/>
    </source>
</evidence>
<evidence type="ECO:0000256" key="3">
    <source>
        <dbReference type="ARBA" id="ARBA00022737"/>
    </source>
</evidence>
<dbReference type="InterPro" id="IPR036390">
    <property type="entry name" value="WH_DNA-bd_sf"/>
</dbReference>
<dbReference type="Pfam" id="PF23282">
    <property type="entry name" value="WHD_ROQ1"/>
    <property type="match status" value="1"/>
</dbReference>
<dbReference type="Pfam" id="PF01582">
    <property type="entry name" value="TIR"/>
    <property type="match status" value="1"/>
</dbReference>
<dbReference type="PANTHER" id="PTHR11017">
    <property type="entry name" value="LEUCINE-RICH REPEAT-CONTAINING PROTEIN"/>
    <property type="match status" value="1"/>
</dbReference>
<keyword evidence="10" id="KW-0539">Nucleus</keyword>
<keyword evidence="15" id="KW-1185">Reference proteome</keyword>
<organism evidence="14 15">
    <name type="scientific">Arabidopsis arenosa</name>
    <name type="common">Sand rock-cress</name>
    <name type="synonym">Cardaminopsis arenosa</name>
    <dbReference type="NCBI Taxonomy" id="38785"/>
    <lineage>
        <taxon>Eukaryota</taxon>
        <taxon>Viridiplantae</taxon>
        <taxon>Streptophyta</taxon>
        <taxon>Embryophyta</taxon>
        <taxon>Tracheophyta</taxon>
        <taxon>Spermatophyta</taxon>
        <taxon>Magnoliopsida</taxon>
        <taxon>eudicotyledons</taxon>
        <taxon>Gunneridae</taxon>
        <taxon>Pentapetalae</taxon>
        <taxon>rosids</taxon>
        <taxon>malvids</taxon>
        <taxon>Brassicales</taxon>
        <taxon>Brassicaceae</taxon>
        <taxon>Camelineae</taxon>
        <taxon>Arabidopsis</taxon>
    </lineage>
</organism>
<evidence type="ECO:0000256" key="6">
    <source>
        <dbReference type="ARBA" id="ARBA00022840"/>
    </source>
</evidence>
<evidence type="ECO:0000256" key="2">
    <source>
        <dbReference type="ARBA" id="ARBA00022614"/>
    </source>
</evidence>
<dbReference type="Pfam" id="PF07725">
    <property type="entry name" value="LRR_3"/>
    <property type="match status" value="1"/>
</dbReference>
<dbReference type="GO" id="GO:0043565">
    <property type="term" value="F:sequence-specific DNA binding"/>
    <property type="evidence" value="ECO:0007669"/>
    <property type="project" value="InterPro"/>
</dbReference>
<evidence type="ECO:0000256" key="4">
    <source>
        <dbReference type="ARBA" id="ARBA00022741"/>
    </source>
</evidence>
<dbReference type="InterPro" id="IPR058192">
    <property type="entry name" value="WHD_ROQ1-like"/>
</dbReference>
<evidence type="ECO:0000256" key="8">
    <source>
        <dbReference type="ARBA" id="ARBA00023125"/>
    </source>
</evidence>
<dbReference type="EMBL" id="LR999458">
    <property type="protein sequence ID" value="CAE6218353.1"/>
    <property type="molecule type" value="Genomic_DNA"/>
</dbReference>
<evidence type="ECO:0000256" key="5">
    <source>
        <dbReference type="ARBA" id="ARBA00022821"/>
    </source>
</evidence>
<accession>A0A8S2B6N4</accession>
<dbReference type="InterPro" id="IPR027417">
    <property type="entry name" value="P-loop_NTPase"/>
</dbReference>
<protein>
    <submittedName>
        <fullName evidence="14">Uncharacterized protein</fullName>
    </submittedName>
</protein>
<dbReference type="Gene3D" id="2.20.25.80">
    <property type="entry name" value="WRKY domain"/>
    <property type="match status" value="1"/>
</dbReference>
<dbReference type="GO" id="GO:0007165">
    <property type="term" value="P:signal transduction"/>
    <property type="evidence" value="ECO:0007669"/>
    <property type="project" value="InterPro"/>
</dbReference>
<dbReference type="InterPro" id="IPR011713">
    <property type="entry name" value="Leu-rich_rpt_3"/>
</dbReference>
<evidence type="ECO:0000259" key="12">
    <source>
        <dbReference type="PROSITE" id="PS50104"/>
    </source>
</evidence>
<dbReference type="Pfam" id="PF03106">
    <property type="entry name" value="WRKY"/>
    <property type="match status" value="1"/>
</dbReference>
<evidence type="ECO:0000313" key="14">
    <source>
        <dbReference type="EMBL" id="CAE6218353.1"/>
    </source>
</evidence>
<dbReference type="Pfam" id="PF00931">
    <property type="entry name" value="NB-ARC"/>
    <property type="match status" value="1"/>
</dbReference>
<keyword evidence="4" id="KW-0547">Nucleotide-binding</keyword>
<evidence type="ECO:0000256" key="7">
    <source>
        <dbReference type="ARBA" id="ARBA00023015"/>
    </source>
</evidence>
<dbReference type="InterPro" id="IPR032675">
    <property type="entry name" value="LRR_dom_sf"/>
</dbReference>
<dbReference type="InterPro" id="IPR036576">
    <property type="entry name" value="WRKY_dom_sf"/>
</dbReference>
<reference evidence="14" key="1">
    <citation type="submission" date="2021-01" db="EMBL/GenBank/DDBJ databases">
        <authorList>
            <person name="Bezrukov I."/>
        </authorList>
    </citation>
    <scope>NUCLEOTIDE SEQUENCE</scope>
</reference>
<feature type="domain" description="TIR" evidence="12">
    <location>
        <begin position="5"/>
        <end position="144"/>
    </location>
</feature>
<dbReference type="InterPro" id="IPR000157">
    <property type="entry name" value="TIR_dom"/>
</dbReference>
<dbReference type="AlphaFoldDB" id="A0A8S2B6N4"/>
<keyword evidence="3" id="KW-0677">Repeat</keyword>
<proteinExistence type="predicted"/>
<keyword evidence="5" id="KW-0611">Plant defense</keyword>
<dbReference type="PANTHER" id="PTHR11017:SF456">
    <property type="entry name" value="DISEASE RESISTANCE PROTEIN RRS1"/>
    <property type="match status" value="1"/>
</dbReference>
<keyword evidence="6" id="KW-0067">ATP-binding</keyword>
<dbReference type="Gene3D" id="3.40.50.300">
    <property type="entry name" value="P-loop containing nucleotide triphosphate hydrolases"/>
    <property type="match status" value="1"/>
</dbReference>
<dbReference type="Gene3D" id="3.40.50.10140">
    <property type="entry name" value="Toll/interleukin-1 receptor homology (TIR) domain"/>
    <property type="match status" value="1"/>
</dbReference>
<dbReference type="Gene3D" id="3.80.10.10">
    <property type="entry name" value="Ribonuclease Inhibitor"/>
    <property type="match status" value="2"/>
</dbReference>
<comment type="subcellular location">
    <subcellularLocation>
        <location evidence="1">Nucleus</location>
    </subcellularLocation>
</comment>
<dbReference type="Proteomes" id="UP000682877">
    <property type="component" value="Chromosome 8"/>
</dbReference>
<evidence type="ECO:0000256" key="11">
    <source>
        <dbReference type="SAM" id="MobiDB-lite"/>
    </source>
</evidence>
<gene>
    <name evidence="14" type="ORF">AARE701A_LOCUS20474</name>
</gene>
<dbReference type="GO" id="GO:0005524">
    <property type="term" value="F:ATP binding"/>
    <property type="evidence" value="ECO:0007669"/>
    <property type="project" value="UniProtKB-KW"/>
</dbReference>
<dbReference type="PRINTS" id="PR00364">
    <property type="entry name" value="DISEASERSIST"/>
</dbReference>
<keyword evidence="8" id="KW-0238">DNA-binding</keyword>
<evidence type="ECO:0000256" key="10">
    <source>
        <dbReference type="ARBA" id="ARBA00023242"/>
    </source>
</evidence>
<dbReference type="GO" id="GO:0043531">
    <property type="term" value="F:ADP binding"/>
    <property type="evidence" value="ECO:0007669"/>
    <property type="project" value="InterPro"/>
</dbReference>
<dbReference type="SUPFAM" id="SSF52058">
    <property type="entry name" value="L domain-like"/>
    <property type="match status" value="1"/>
</dbReference>
<dbReference type="PROSITE" id="PS50811">
    <property type="entry name" value="WRKY"/>
    <property type="match status" value="1"/>
</dbReference>